<evidence type="ECO:0000256" key="1">
    <source>
        <dbReference type="ARBA" id="ARBA00010554"/>
    </source>
</evidence>
<dbReference type="SUPFAM" id="SSF54913">
    <property type="entry name" value="GlnB-like"/>
    <property type="match status" value="1"/>
</dbReference>
<accession>A0A841GFR3</accession>
<protein>
    <recommendedName>
        <fullName evidence="4">DUF190 domain-containing protein</fullName>
    </recommendedName>
</protein>
<reference evidence="2 3" key="1">
    <citation type="submission" date="2020-08" db="EMBL/GenBank/DDBJ databases">
        <title>Genomic Encyclopedia of Type Strains, Phase IV (KMG-IV): sequencing the most valuable type-strain genomes for metagenomic binning, comparative biology and taxonomic classification.</title>
        <authorList>
            <person name="Goeker M."/>
        </authorList>
    </citation>
    <scope>NUCLEOTIDE SEQUENCE [LARGE SCALE GENOMIC DNA]</scope>
    <source>
        <strain evidence="2 3">DSM 13481</strain>
    </source>
</reference>
<dbReference type="AlphaFoldDB" id="A0A841GFR3"/>
<sequence length="105" mass="12093">MKLLRVYLGEKDFEKGIPTAEYIMKLAYKEGMKGVTILKGIMGFGKKRHIHRSDFFSISEDLPVVIDIVDEAEKIDMFVEKLKELNFDGLIVEIPVVAHYMESKK</sequence>
<comment type="similarity">
    <text evidence="1">Belongs to the UPF0166 family.</text>
</comment>
<dbReference type="InterPro" id="IPR015867">
    <property type="entry name" value="N-reg_PII/ATP_PRibTrfase_C"/>
</dbReference>
<proteinExistence type="inferred from homology"/>
<dbReference type="PANTHER" id="PTHR35983">
    <property type="entry name" value="UPF0166 PROTEIN TM_0021"/>
    <property type="match status" value="1"/>
</dbReference>
<dbReference type="Gene3D" id="3.30.70.120">
    <property type="match status" value="1"/>
</dbReference>
<evidence type="ECO:0000313" key="3">
    <source>
        <dbReference type="Proteomes" id="UP000555828"/>
    </source>
</evidence>
<dbReference type="Proteomes" id="UP000555828">
    <property type="component" value="Unassembled WGS sequence"/>
</dbReference>
<dbReference type="EMBL" id="JACHEX010000002">
    <property type="protein sequence ID" value="MBB6062422.1"/>
    <property type="molecule type" value="Genomic_DNA"/>
</dbReference>
<dbReference type="RefSeq" id="WP_184619102.1">
    <property type="nucleotide sequence ID" value="NZ_JACHEX010000002.1"/>
</dbReference>
<comment type="caution">
    <text evidence="2">The sequence shown here is derived from an EMBL/GenBank/DDBJ whole genome shotgun (WGS) entry which is preliminary data.</text>
</comment>
<keyword evidence="3" id="KW-1185">Reference proteome</keyword>
<gene>
    <name evidence="2" type="ORF">HNP65_000860</name>
</gene>
<dbReference type="Pfam" id="PF02641">
    <property type="entry name" value="DUF190"/>
    <property type="match status" value="1"/>
</dbReference>
<evidence type="ECO:0000313" key="2">
    <source>
        <dbReference type="EMBL" id="MBB6062422.1"/>
    </source>
</evidence>
<organism evidence="2 3">
    <name type="scientific">Thermosipho japonicus</name>
    <dbReference type="NCBI Taxonomy" id="90323"/>
    <lineage>
        <taxon>Bacteria</taxon>
        <taxon>Thermotogati</taxon>
        <taxon>Thermotogota</taxon>
        <taxon>Thermotogae</taxon>
        <taxon>Thermotogales</taxon>
        <taxon>Fervidobacteriaceae</taxon>
        <taxon>Thermosipho</taxon>
    </lineage>
</organism>
<dbReference type="InterPro" id="IPR011322">
    <property type="entry name" value="N-reg_PII-like_a/b"/>
</dbReference>
<evidence type="ECO:0008006" key="4">
    <source>
        <dbReference type="Google" id="ProtNLM"/>
    </source>
</evidence>
<name>A0A841GFR3_9BACT</name>
<dbReference type="InterPro" id="IPR003793">
    <property type="entry name" value="UPF0166"/>
</dbReference>
<dbReference type="PANTHER" id="PTHR35983:SF1">
    <property type="entry name" value="UPF0166 PROTEIN TM_0021"/>
    <property type="match status" value="1"/>
</dbReference>